<dbReference type="GO" id="GO:0003729">
    <property type="term" value="F:mRNA binding"/>
    <property type="evidence" value="ECO:0007669"/>
    <property type="project" value="TreeGrafter"/>
</dbReference>
<dbReference type="InterPro" id="IPR022023">
    <property type="entry name" value="U1snRNP70_N"/>
</dbReference>
<dbReference type="PROSITE" id="PS50102">
    <property type="entry name" value="RRM"/>
    <property type="match status" value="1"/>
</dbReference>
<evidence type="ECO:0000256" key="3">
    <source>
        <dbReference type="ARBA" id="ARBA00016996"/>
    </source>
</evidence>
<dbReference type="SUPFAM" id="SSF54928">
    <property type="entry name" value="RNA-binding domain, RBD"/>
    <property type="match status" value="1"/>
</dbReference>
<evidence type="ECO:0000256" key="1">
    <source>
        <dbReference type="ARBA" id="ARBA00004324"/>
    </source>
</evidence>
<dbReference type="Pfam" id="PF00076">
    <property type="entry name" value="RRM_1"/>
    <property type="match status" value="1"/>
</dbReference>
<evidence type="ECO:0000256" key="2">
    <source>
        <dbReference type="ARBA" id="ARBA00004642"/>
    </source>
</evidence>
<dbReference type="GO" id="GO:0000398">
    <property type="term" value="P:mRNA splicing, via spliceosome"/>
    <property type="evidence" value="ECO:0007669"/>
    <property type="project" value="TreeGrafter"/>
</dbReference>
<evidence type="ECO:0000256" key="5">
    <source>
        <dbReference type="ARBA" id="ARBA00023242"/>
    </source>
</evidence>
<dbReference type="PANTHER" id="PTHR13952:SF5">
    <property type="entry name" value="U1 SMALL NUCLEAR RIBONUCLEOPROTEIN 70 KDA"/>
    <property type="match status" value="1"/>
</dbReference>
<evidence type="ECO:0000313" key="11">
    <source>
        <dbReference type="EMBL" id="VDD79568.1"/>
    </source>
</evidence>
<proteinExistence type="predicted"/>
<sequence length="320" mass="37819">MTQFLPPNLLALFAPRDPIPYLPPIEKHKNHRKLPYTGIAQFLGEFEASFVLIHPKHLHLLELKLEKREKHENEKKNRNKPITNSKETLPSVIFVCLRLILIGNPKKLASGTTNAYNTLFVARLNYDTSEHKLRREFDVYGPIKKICMVKDAATGKPRGYAFVEFEHERDMHAANKDANGRKIDGHRILTDIERGRTRPDWRPRRLGKGLGKSRSGPSDSRRDDKKRDEDRDRDRRKRSRSRDYRDRRRRSRKFNLCSLYCDGCKRSNFSEFIFNQGSRERRRSGDRSREHGRRDKYRRDDMLQYGEYGAEIKAEYNGDY</sequence>
<dbReference type="GO" id="GO:0016607">
    <property type="term" value="C:nuclear speck"/>
    <property type="evidence" value="ECO:0007669"/>
    <property type="project" value="UniProtKB-SubCell"/>
</dbReference>
<dbReference type="OrthoDB" id="272703at2759"/>
<dbReference type="FunFam" id="3.30.70.330:FF:001585">
    <property type="entry name" value="U1 small nuclear ribonucleoprotein 70 kDa"/>
    <property type="match status" value="1"/>
</dbReference>
<feature type="region of interest" description="Disordered" evidence="9">
    <location>
        <begin position="194"/>
        <end position="247"/>
    </location>
</feature>
<evidence type="ECO:0000256" key="6">
    <source>
        <dbReference type="ARBA" id="ARBA00023274"/>
    </source>
</evidence>
<organism evidence="11 12">
    <name type="scientific">Mesocestoides corti</name>
    <name type="common">Flatworm</name>
    <dbReference type="NCBI Taxonomy" id="53468"/>
    <lineage>
        <taxon>Eukaryota</taxon>
        <taxon>Metazoa</taxon>
        <taxon>Spiralia</taxon>
        <taxon>Lophotrochozoa</taxon>
        <taxon>Platyhelminthes</taxon>
        <taxon>Cestoda</taxon>
        <taxon>Eucestoda</taxon>
        <taxon>Cyclophyllidea</taxon>
        <taxon>Mesocestoididae</taxon>
        <taxon>Mesocestoides</taxon>
    </lineage>
</organism>
<dbReference type="GO" id="GO:0005685">
    <property type="term" value="C:U1 snRNP"/>
    <property type="evidence" value="ECO:0007669"/>
    <property type="project" value="TreeGrafter"/>
</dbReference>
<dbReference type="InterPro" id="IPR012677">
    <property type="entry name" value="Nucleotide-bd_a/b_plait_sf"/>
</dbReference>
<reference evidence="11 12" key="1">
    <citation type="submission" date="2018-10" db="EMBL/GenBank/DDBJ databases">
        <authorList>
            <consortium name="Pathogen Informatics"/>
        </authorList>
    </citation>
    <scope>NUCLEOTIDE SEQUENCE [LARGE SCALE GENOMIC DNA]</scope>
</reference>
<evidence type="ECO:0000259" key="10">
    <source>
        <dbReference type="PROSITE" id="PS50102"/>
    </source>
</evidence>
<feature type="region of interest" description="Disordered" evidence="9">
    <location>
        <begin position="277"/>
        <end position="298"/>
    </location>
</feature>
<evidence type="ECO:0000256" key="4">
    <source>
        <dbReference type="ARBA" id="ARBA00022884"/>
    </source>
</evidence>
<keyword evidence="12" id="KW-1185">Reference proteome</keyword>
<dbReference type="Proteomes" id="UP000267029">
    <property type="component" value="Unassembled WGS sequence"/>
</dbReference>
<evidence type="ECO:0000256" key="8">
    <source>
        <dbReference type="PROSITE-ProRule" id="PRU00176"/>
    </source>
</evidence>
<feature type="compositionally biased region" description="Basic and acidic residues" evidence="9">
    <location>
        <begin position="219"/>
        <end position="233"/>
    </location>
</feature>
<comment type="function">
    <text evidence="7">Component of the spliceosomal U1 snRNP, which is essential for recognition of the pre-mRNA 5' splice-site and the subsequent assembly of the spliceosome. SNRNP70 binds to the loop I region of U1-snRNA.</text>
</comment>
<gene>
    <name evidence="11" type="ORF">MCOS_LOCUS5571</name>
</gene>
<dbReference type="Gene3D" id="3.30.70.330">
    <property type="match status" value="1"/>
</dbReference>
<dbReference type="GO" id="GO:0071004">
    <property type="term" value="C:U2-type prespliceosome"/>
    <property type="evidence" value="ECO:0007669"/>
    <property type="project" value="TreeGrafter"/>
</dbReference>
<dbReference type="CDD" id="cd12236">
    <property type="entry name" value="RRM_snRNP70"/>
    <property type="match status" value="1"/>
</dbReference>
<dbReference type="InterPro" id="IPR035979">
    <property type="entry name" value="RBD_domain_sf"/>
</dbReference>
<dbReference type="AlphaFoldDB" id="A0A158QU12"/>
<evidence type="ECO:0000313" key="12">
    <source>
        <dbReference type="Proteomes" id="UP000267029"/>
    </source>
</evidence>
<feature type="compositionally biased region" description="Basic and acidic residues" evidence="9">
    <location>
        <begin position="283"/>
        <end position="298"/>
    </location>
</feature>
<evidence type="ECO:0000256" key="9">
    <source>
        <dbReference type="SAM" id="MobiDB-lite"/>
    </source>
</evidence>
<dbReference type="InterPro" id="IPR034143">
    <property type="entry name" value="snRNP70_RRM"/>
</dbReference>
<name>A0A158QU12_MESCO</name>
<keyword evidence="4 8" id="KW-0694">RNA-binding</keyword>
<dbReference type="SMART" id="SM00360">
    <property type="entry name" value="RRM"/>
    <property type="match status" value="1"/>
</dbReference>
<keyword evidence="5" id="KW-0539">Nucleus</keyword>
<evidence type="ECO:0000256" key="7">
    <source>
        <dbReference type="ARBA" id="ARBA00058765"/>
    </source>
</evidence>
<dbReference type="GO" id="GO:0030619">
    <property type="term" value="F:U1 snRNA binding"/>
    <property type="evidence" value="ECO:0007669"/>
    <property type="project" value="InterPro"/>
</dbReference>
<comment type="subcellular location">
    <subcellularLocation>
        <location evidence="1">Nucleus speckle</location>
    </subcellularLocation>
    <subcellularLocation>
        <location evidence="2">Nucleus</location>
        <location evidence="2">Nucleoplasm</location>
    </subcellularLocation>
</comment>
<dbReference type="InterPro" id="IPR000504">
    <property type="entry name" value="RRM_dom"/>
</dbReference>
<dbReference type="EMBL" id="UXSR01005201">
    <property type="protein sequence ID" value="VDD79568.1"/>
    <property type="molecule type" value="Genomic_DNA"/>
</dbReference>
<accession>A0A158QU12</accession>
<feature type="compositionally biased region" description="Basic and acidic residues" evidence="9">
    <location>
        <begin position="194"/>
        <end position="203"/>
    </location>
</feature>
<keyword evidence="6" id="KW-0687">Ribonucleoprotein</keyword>
<dbReference type="PANTHER" id="PTHR13952">
    <property type="entry name" value="U1 SMALL NUCLEAR RIBONUCLEOPROTEIN 70 KD"/>
    <property type="match status" value="1"/>
</dbReference>
<dbReference type="InterPro" id="IPR051183">
    <property type="entry name" value="U1_U11-U12_snRNP_70-35kDa"/>
</dbReference>
<dbReference type="STRING" id="53468.A0A158QU12"/>
<dbReference type="Pfam" id="PF12220">
    <property type="entry name" value="U1snRNP70_N"/>
    <property type="match status" value="1"/>
</dbReference>
<protein>
    <recommendedName>
        <fullName evidence="3">U1 small nuclear ribonucleoprotein 70 kDa</fullName>
    </recommendedName>
</protein>
<dbReference type="GO" id="GO:0071011">
    <property type="term" value="C:precatalytic spliceosome"/>
    <property type="evidence" value="ECO:0007669"/>
    <property type="project" value="TreeGrafter"/>
</dbReference>
<feature type="domain" description="RRM" evidence="10">
    <location>
        <begin position="117"/>
        <end position="195"/>
    </location>
</feature>